<dbReference type="Proteomes" id="UP000236642">
    <property type="component" value="Unassembled WGS sequence"/>
</dbReference>
<evidence type="ECO:0000313" key="2">
    <source>
        <dbReference type="Proteomes" id="UP000236642"/>
    </source>
</evidence>
<reference evidence="2" key="1">
    <citation type="submission" date="2017-09" db="EMBL/GenBank/DDBJ databases">
        <title>Metaegenomics of thermophilic ammonia-oxidizing enrichment culture.</title>
        <authorList>
            <person name="Kato S."/>
            <person name="Suzuki K."/>
        </authorList>
    </citation>
    <scope>NUCLEOTIDE SEQUENCE [LARGE SCALE GENOMIC DNA]</scope>
</reference>
<accession>A0A2H5Y3J2</accession>
<sequence length="74" mass="8623">MLPLPLRIEETIECQRDRHFRRRRKVFGQFFTPSRLAAWMVETAVAVLRRIVIYFTHTGSTDDRSLPTSPTGCS</sequence>
<proteinExistence type="predicted"/>
<organism evidence="1 2">
    <name type="scientific">Candidatus Thermoflexus japonica</name>
    <dbReference type="NCBI Taxonomy" id="2035417"/>
    <lineage>
        <taxon>Bacteria</taxon>
        <taxon>Bacillati</taxon>
        <taxon>Chloroflexota</taxon>
        <taxon>Thermoflexia</taxon>
        <taxon>Thermoflexales</taxon>
        <taxon>Thermoflexaceae</taxon>
        <taxon>Thermoflexus</taxon>
    </lineage>
</organism>
<protein>
    <submittedName>
        <fullName evidence="1">Uncharacterized protein</fullName>
    </submittedName>
</protein>
<dbReference type="EMBL" id="BEHY01000003">
    <property type="protein sequence ID" value="GBD07994.1"/>
    <property type="molecule type" value="Genomic_DNA"/>
</dbReference>
<dbReference type="AlphaFoldDB" id="A0A2H5Y3J2"/>
<gene>
    <name evidence="1" type="ORF">HRbin22_00220</name>
</gene>
<evidence type="ECO:0000313" key="1">
    <source>
        <dbReference type="EMBL" id="GBD07994.1"/>
    </source>
</evidence>
<comment type="caution">
    <text evidence="1">The sequence shown here is derived from an EMBL/GenBank/DDBJ whole genome shotgun (WGS) entry which is preliminary data.</text>
</comment>
<name>A0A2H5Y3J2_9CHLR</name>